<protein>
    <submittedName>
        <fullName evidence="1">2-hydroxyglutaryl-CoA dehydratase</fullName>
    </submittedName>
</protein>
<dbReference type="Gene3D" id="3.30.420.40">
    <property type="match status" value="1"/>
</dbReference>
<evidence type="ECO:0000313" key="2">
    <source>
        <dbReference type="Proteomes" id="UP000316360"/>
    </source>
</evidence>
<proteinExistence type="predicted"/>
<name>A0A523RPH0_UNCAE</name>
<dbReference type="AlphaFoldDB" id="A0A523RPH0"/>
<sequence>MKAYLGIDVGAVSTNLAIIDENRQVLDTLYIQTNGNPIKAVQEGLRKIKKIPVSGVGA</sequence>
<feature type="non-terminal residue" evidence="1">
    <location>
        <position position="58"/>
    </location>
</feature>
<evidence type="ECO:0000313" key="1">
    <source>
        <dbReference type="EMBL" id="TET07667.1"/>
    </source>
</evidence>
<gene>
    <name evidence="1" type="ORF">E3J84_07185</name>
</gene>
<accession>A0A523RPH0</accession>
<dbReference type="Proteomes" id="UP000316360">
    <property type="component" value="Unassembled WGS sequence"/>
</dbReference>
<dbReference type="SUPFAM" id="SSF53067">
    <property type="entry name" value="Actin-like ATPase domain"/>
    <property type="match status" value="1"/>
</dbReference>
<dbReference type="InterPro" id="IPR043129">
    <property type="entry name" value="ATPase_NBD"/>
</dbReference>
<organism evidence="1 2">
    <name type="scientific">Aerophobetes bacterium</name>
    <dbReference type="NCBI Taxonomy" id="2030807"/>
    <lineage>
        <taxon>Bacteria</taxon>
        <taxon>Candidatus Aerophobota</taxon>
    </lineage>
</organism>
<comment type="caution">
    <text evidence="1">The sequence shown here is derived from an EMBL/GenBank/DDBJ whole genome shotgun (WGS) entry which is preliminary data.</text>
</comment>
<reference evidence="1 2" key="1">
    <citation type="submission" date="2019-03" db="EMBL/GenBank/DDBJ databases">
        <title>Metabolic potential of uncultured bacteria and archaea associated with petroleum seepage in deep-sea sediments.</title>
        <authorList>
            <person name="Dong X."/>
            <person name="Hubert C."/>
        </authorList>
    </citation>
    <scope>NUCLEOTIDE SEQUENCE [LARGE SCALE GENOMIC DNA]</scope>
    <source>
        <strain evidence="1">E44_bin7</strain>
    </source>
</reference>
<dbReference type="EMBL" id="SOKJ01000410">
    <property type="protein sequence ID" value="TET07667.1"/>
    <property type="molecule type" value="Genomic_DNA"/>
</dbReference>